<keyword evidence="1" id="KW-0472">Membrane</keyword>
<evidence type="ECO:0008006" key="4">
    <source>
        <dbReference type="Google" id="ProtNLM"/>
    </source>
</evidence>
<feature type="transmembrane region" description="Helical" evidence="1">
    <location>
        <begin position="6"/>
        <end position="23"/>
    </location>
</feature>
<name>A0A5S9F6W3_UABAM</name>
<dbReference type="InterPro" id="IPR016024">
    <property type="entry name" value="ARM-type_fold"/>
</dbReference>
<dbReference type="EMBL" id="AP019860">
    <property type="protein sequence ID" value="BBM86682.1"/>
    <property type="molecule type" value="Genomic_DNA"/>
</dbReference>
<keyword evidence="1" id="KW-1133">Transmembrane helix</keyword>
<dbReference type="InterPro" id="IPR011989">
    <property type="entry name" value="ARM-like"/>
</dbReference>
<dbReference type="AlphaFoldDB" id="A0A5S9F6W3"/>
<accession>A0A5S9F6W3</accession>
<feature type="transmembrane region" description="Helical" evidence="1">
    <location>
        <begin position="103"/>
        <end position="126"/>
    </location>
</feature>
<organism evidence="2 3">
    <name type="scientific">Uabimicrobium amorphum</name>
    <dbReference type="NCBI Taxonomy" id="2596890"/>
    <lineage>
        <taxon>Bacteria</taxon>
        <taxon>Pseudomonadati</taxon>
        <taxon>Planctomycetota</taxon>
        <taxon>Candidatus Uabimicrobiia</taxon>
        <taxon>Candidatus Uabimicrobiales</taxon>
        <taxon>Candidatus Uabimicrobiaceae</taxon>
        <taxon>Candidatus Uabimicrobium</taxon>
    </lineage>
</organism>
<dbReference type="Gene3D" id="1.25.10.10">
    <property type="entry name" value="Leucine-rich Repeat Variant"/>
    <property type="match status" value="1"/>
</dbReference>
<dbReference type="Proteomes" id="UP000326354">
    <property type="component" value="Chromosome"/>
</dbReference>
<sequence length="772" mass="91428">MVIFTLLSMLIAITFFYCIYLSIKNRKTPIVLCLVQLALFCILHMYTYHYIDPNHYRFSGTEAPHIGNWIQFVLIHVLRAADILDFLEEFDIIGQAIRHNSSFSGIIIISMHWIVDIFLLSAFVRWGKRYFLEEKFDFEWHWGKMSFIVFFYFVYTNTNNWSMSDTLIFWFLDNIYRVIDVGDTFQIFNWSLHNAEKSIMSSCMALLFRAYVFVIIGKGISRLAERLGDRGQGTSPLNPFSRKNLPLVINIVLLVTIIFVVEVKEPFPRIQKQLDNDDSYHRTGAAKAMEFMGDKAIPSLLIAYVDSNQEVREAAERSLRGIDRNWYVREETKKFIDERTKFLISGDDPMNLMSLVMINYDVKYANYLAIQRLHPSHDVRRKAQKNMQSIKWKWEDLTAADTRFFYTVNNALTSNSDDRKLHALKILKHTPGERPRNTIDVLLKCLNDRTFGRWAMRALCSAKPLEKDVISRVLNFHECDKIAIEMLKKNAQEDLLVPMLILEGAQYREWLDEVYPQWYKNQSHLMHFFDVLESEYYDAELCKFFLDALDPMWLKQNAKENIPRLYPLVVHKEKTIRKLAFAVLDKVDGKFEYASLSKLKTIDLLTECVFGKSKSIRRKMHRILHRKDKEWNKKTDYLRSFIISMVSRDVKSYHRGVKYLNKRVANWKSAKEALIATKDVLDRTFANDKVTIGKLFLKEMNVDYDLEVRFDKATKAQRYSMSLMKDNLLKKRLEAVGVKWTSFSDEKNRFRLKDYEYKYKNMYKYKYKHNRK</sequence>
<evidence type="ECO:0000256" key="1">
    <source>
        <dbReference type="SAM" id="Phobius"/>
    </source>
</evidence>
<evidence type="ECO:0000313" key="3">
    <source>
        <dbReference type="Proteomes" id="UP000326354"/>
    </source>
</evidence>
<dbReference type="KEGG" id="uam:UABAM_05068"/>
<dbReference type="SUPFAM" id="SSF48371">
    <property type="entry name" value="ARM repeat"/>
    <property type="match status" value="1"/>
</dbReference>
<proteinExistence type="predicted"/>
<evidence type="ECO:0000313" key="2">
    <source>
        <dbReference type="EMBL" id="BBM86682.1"/>
    </source>
</evidence>
<feature type="transmembrane region" description="Helical" evidence="1">
    <location>
        <begin position="30"/>
        <end position="51"/>
    </location>
</feature>
<keyword evidence="1" id="KW-0812">Transmembrane</keyword>
<reference evidence="2 3" key="1">
    <citation type="submission" date="2019-08" db="EMBL/GenBank/DDBJ databases">
        <title>Complete genome sequence of Candidatus Uab amorphum.</title>
        <authorList>
            <person name="Shiratori T."/>
            <person name="Suzuki S."/>
            <person name="Kakizawa Y."/>
            <person name="Ishida K."/>
        </authorList>
    </citation>
    <scope>NUCLEOTIDE SEQUENCE [LARGE SCALE GENOMIC DNA]</scope>
    <source>
        <strain evidence="2 3">SRT547</strain>
    </source>
</reference>
<feature type="transmembrane region" description="Helical" evidence="1">
    <location>
        <begin position="245"/>
        <end position="263"/>
    </location>
</feature>
<gene>
    <name evidence="2" type="ORF">UABAM_05068</name>
</gene>
<feature type="transmembrane region" description="Helical" evidence="1">
    <location>
        <begin position="199"/>
        <end position="224"/>
    </location>
</feature>
<protein>
    <recommendedName>
        <fullName evidence="4">HEAT repeat domain-containing protein</fullName>
    </recommendedName>
</protein>
<keyword evidence="3" id="KW-1185">Reference proteome</keyword>